<keyword evidence="1" id="KW-1133">Transmembrane helix</keyword>
<feature type="transmembrane region" description="Helical" evidence="1">
    <location>
        <begin position="144"/>
        <end position="175"/>
    </location>
</feature>
<organism evidence="3 4">
    <name type="scientific">Saccharothrix variisporea</name>
    <dbReference type="NCBI Taxonomy" id="543527"/>
    <lineage>
        <taxon>Bacteria</taxon>
        <taxon>Bacillati</taxon>
        <taxon>Actinomycetota</taxon>
        <taxon>Actinomycetes</taxon>
        <taxon>Pseudonocardiales</taxon>
        <taxon>Pseudonocardiaceae</taxon>
        <taxon>Saccharothrix</taxon>
    </lineage>
</organism>
<dbReference type="RefSeq" id="WP_121229279.1">
    <property type="nucleotide sequence ID" value="NZ_JBIUBA010000003.1"/>
</dbReference>
<feature type="transmembrane region" description="Helical" evidence="1">
    <location>
        <begin position="108"/>
        <end position="132"/>
    </location>
</feature>
<sequence>MDERQSAALHRLTVAGVISAEQERAVRDALDGVPAASSRTGRLVEIAGYVGGGLLLGGAVLLVATAWEDLSRTGRLTLLVAATAVLVAAGVLVAGGPRGIRQLGVGTVAHRVVGVLFALAPITAALAGGVAVDDREVLVGAAVGLPLAVAGYAVVSAAVGLLVAGALSVVVVMASVGEHPAAGPLAMGLWLFGLGVLWLVASAGRVLRHRQLGLAIGAVIAFFGAQQPLGSSDDAVWAYALTAVLAVACFAGYARERTFVLPAAGVVATTVVVPEAVWDWTDGAVGGGWLLLVGGAVLLAASGIGLRLGRSRPGVPVRPVEPAR</sequence>
<gene>
    <name evidence="3" type="ORF">DFJ66_7863</name>
</gene>
<evidence type="ECO:0000256" key="1">
    <source>
        <dbReference type="SAM" id="Phobius"/>
    </source>
</evidence>
<dbReference type="Proteomes" id="UP000272729">
    <property type="component" value="Unassembled WGS sequence"/>
</dbReference>
<feature type="transmembrane region" description="Helical" evidence="1">
    <location>
        <begin position="289"/>
        <end position="308"/>
    </location>
</feature>
<feature type="transmembrane region" description="Helical" evidence="1">
    <location>
        <begin position="235"/>
        <end position="254"/>
    </location>
</feature>
<feature type="transmembrane region" description="Helical" evidence="1">
    <location>
        <begin position="212"/>
        <end position="229"/>
    </location>
</feature>
<comment type="caution">
    <text evidence="3">The sequence shown here is derived from an EMBL/GenBank/DDBJ whole genome shotgun (WGS) entry which is preliminary data.</text>
</comment>
<feature type="transmembrane region" description="Helical" evidence="1">
    <location>
        <begin position="259"/>
        <end position="277"/>
    </location>
</feature>
<keyword evidence="1" id="KW-0472">Membrane</keyword>
<protein>
    <submittedName>
        <fullName evidence="3">Putative membrane protein DUF2157</fullName>
    </submittedName>
</protein>
<evidence type="ECO:0000259" key="2">
    <source>
        <dbReference type="Pfam" id="PF09925"/>
    </source>
</evidence>
<evidence type="ECO:0000313" key="3">
    <source>
        <dbReference type="EMBL" id="RKT74503.1"/>
    </source>
</evidence>
<keyword evidence="4" id="KW-1185">Reference proteome</keyword>
<dbReference type="InterPro" id="IPR018677">
    <property type="entry name" value="DUF2157"/>
</dbReference>
<proteinExistence type="predicted"/>
<feature type="transmembrane region" description="Helical" evidence="1">
    <location>
        <begin position="46"/>
        <end position="64"/>
    </location>
</feature>
<keyword evidence="1" id="KW-0812">Transmembrane</keyword>
<dbReference type="AlphaFoldDB" id="A0A495XPX7"/>
<dbReference type="OrthoDB" id="3436671at2"/>
<reference evidence="3 4" key="1">
    <citation type="submission" date="2018-10" db="EMBL/GenBank/DDBJ databases">
        <title>Sequencing the genomes of 1000 actinobacteria strains.</title>
        <authorList>
            <person name="Klenk H.-P."/>
        </authorList>
    </citation>
    <scope>NUCLEOTIDE SEQUENCE [LARGE SCALE GENOMIC DNA]</scope>
    <source>
        <strain evidence="3 4">DSM 43911</strain>
    </source>
</reference>
<dbReference type="Pfam" id="PF09925">
    <property type="entry name" value="DUF2157"/>
    <property type="match status" value="1"/>
</dbReference>
<accession>A0A495XPX7</accession>
<feature type="transmembrane region" description="Helical" evidence="1">
    <location>
        <begin position="76"/>
        <end position="96"/>
    </location>
</feature>
<evidence type="ECO:0000313" key="4">
    <source>
        <dbReference type="Proteomes" id="UP000272729"/>
    </source>
</evidence>
<feature type="domain" description="DUF2157" evidence="2">
    <location>
        <begin position="12"/>
        <end position="108"/>
    </location>
</feature>
<feature type="transmembrane region" description="Helical" evidence="1">
    <location>
        <begin position="181"/>
        <end position="200"/>
    </location>
</feature>
<name>A0A495XPX7_9PSEU</name>
<dbReference type="EMBL" id="RBXR01000001">
    <property type="protein sequence ID" value="RKT74503.1"/>
    <property type="molecule type" value="Genomic_DNA"/>
</dbReference>